<accession>A0A8K0NNW3</accession>
<keyword evidence="2" id="KW-0012">Acyltransferase</keyword>
<gene>
    <name evidence="4" type="ORF">FFLO_02744</name>
</gene>
<feature type="region of interest" description="Disordered" evidence="3">
    <location>
        <begin position="1"/>
        <end position="33"/>
    </location>
</feature>
<keyword evidence="5" id="KW-1185">Reference proteome</keyword>
<feature type="region of interest" description="Disordered" evidence="3">
    <location>
        <begin position="701"/>
        <end position="751"/>
    </location>
</feature>
<feature type="compositionally biased region" description="Polar residues" evidence="3">
    <location>
        <begin position="739"/>
        <end position="751"/>
    </location>
</feature>
<dbReference type="GO" id="GO:0016747">
    <property type="term" value="F:acyltransferase activity, transferring groups other than amino-acyl groups"/>
    <property type="evidence" value="ECO:0007669"/>
    <property type="project" value="TreeGrafter"/>
</dbReference>
<name>A0A8K0NNW3_9TREE</name>
<evidence type="ECO:0000256" key="1">
    <source>
        <dbReference type="ARBA" id="ARBA00022679"/>
    </source>
</evidence>
<evidence type="ECO:0000256" key="3">
    <source>
        <dbReference type="SAM" id="MobiDB-lite"/>
    </source>
</evidence>
<dbReference type="EMBL" id="JABELV010000045">
    <property type="protein sequence ID" value="KAG7561843.1"/>
    <property type="molecule type" value="Genomic_DNA"/>
</dbReference>
<dbReference type="InterPro" id="IPR023213">
    <property type="entry name" value="CAT-like_dom_sf"/>
</dbReference>
<reference evidence="4" key="1">
    <citation type="submission" date="2020-04" db="EMBL/GenBank/DDBJ databases">
        <title>Analysis of mating type loci in Filobasidium floriforme.</title>
        <authorList>
            <person name="Nowrousian M."/>
        </authorList>
    </citation>
    <scope>NUCLEOTIDE SEQUENCE</scope>
    <source>
        <strain evidence="4">CBS 6242</strain>
    </source>
</reference>
<dbReference type="Pfam" id="PF02458">
    <property type="entry name" value="Transferase"/>
    <property type="match status" value="1"/>
</dbReference>
<feature type="compositionally biased region" description="Polar residues" evidence="3">
    <location>
        <begin position="10"/>
        <end position="30"/>
    </location>
</feature>
<dbReference type="Proteomes" id="UP000812966">
    <property type="component" value="Unassembled WGS sequence"/>
</dbReference>
<dbReference type="PANTHER" id="PTHR31642:SF11">
    <property type="entry name" value="SHIKIMATE O-HYDROXYCINNAMOYLTRANSFERASE"/>
    <property type="match status" value="1"/>
</dbReference>
<sequence length="751" mass="83985">MSIVRPALQTAATVKQSPSEQETERQQQQIPDPLHYRPLAAAECSTRPQPSLYRSVFLRDPVQKRVQDVDLGVQIQMMGWLHGYMKIQIGSCIPPIYFTANLPTHPPPFQSYCGVPIVVIAVTRANQGSSNEPPPHAEKIEMPKINAFRDSRRALLLSSSQAYSVYRSPFKTRPDDRDPILATHRLTVDMAQLLHVQDVQDVSVVGVHVVSCRTPGVISDLPNPFRLGPLEQLGDVIIPINSVFVYRRPNVNANLVRDEFMPIGRLQHALEGLLDHYPHLTGRITVNPDDGRWSIWQMGSGVHLVEATCTGPLGFASSDSQDIRNDTRPGRILNLPAGGNGLFPHLELDPVEVMRGPILIIQHTRFSCGSVALGIRITHKVCDAEGYFQLVRDLSAIYRSPTCSSDVVERPHILSYLHDLNRETCSANELSRILAFRPTLFQLNDEPEDRASESLLEAKDSVRPAPGHVVPPVSGRFYHISSDQQRLLKSMATLPQGDGWISTFEALSALLYQSIHKARMSLRRYQDQATEVLAPLSRPDFLTSVNVRTRLDLPDRYFPNAPVCVSTHLEPDVLARIPLWQVAQRIHEIVRSQAITSGTELRETMRWIQLQPDKSKIKQEFIFGNGSFMISQWHKFDMYSAAFDNEPDLVSPPFTAISLIDGLTYVLPAEDRSPTADKGAFVCNLSLANPLWDVLEQDPVFSSRQDSSPDDPTAEAHISQRSARLSHTTMFRSPRLRSTPVTFTGTSASSR</sequence>
<dbReference type="Gene3D" id="3.30.559.10">
    <property type="entry name" value="Chloramphenicol acetyltransferase-like domain"/>
    <property type="match status" value="2"/>
</dbReference>
<comment type="caution">
    <text evidence="4">The sequence shown here is derived from an EMBL/GenBank/DDBJ whole genome shotgun (WGS) entry which is preliminary data.</text>
</comment>
<dbReference type="SUPFAM" id="SSF52777">
    <property type="entry name" value="CoA-dependent acyltransferases"/>
    <property type="match status" value="1"/>
</dbReference>
<organism evidence="4 5">
    <name type="scientific">Filobasidium floriforme</name>
    <dbReference type="NCBI Taxonomy" id="5210"/>
    <lineage>
        <taxon>Eukaryota</taxon>
        <taxon>Fungi</taxon>
        <taxon>Dikarya</taxon>
        <taxon>Basidiomycota</taxon>
        <taxon>Agaricomycotina</taxon>
        <taxon>Tremellomycetes</taxon>
        <taxon>Filobasidiales</taxon>
        <taxon>Filobasidiaceae</taxon>
        <taxon>Filobasidium</taxon>
    </lineage>
</organism>
<evidence type="ECO:0000313" key="4">
    <source>
        <dbReference type="EMBL" id="KAG7561843.1"/>
    </source>
</evidence>
<proteinExistence type="predicted"/>
<dbReference type="InterPro" id="IPR050317">
    <property type="entry name" value="Plant_Fungal_Acyltransferase"/>
</dbReference>
<dbReference type="AlphaFoldDB" id="A0A8K0NNW3"/>
<dbReference type="PANTHER" id="PTHR31642">
    <property type="entry name" value="TRICHOTHECENE 3-O-ACETYLTRANSFERASE"/>
    <property type="match status" value="1"/>
</dbReference>
<feature type="compositionally biased region" description="Polar residues" evidence="3">
    <location>
        <begin position="719"/>
        <end position="731"/>
    </location>
</feature>
<evidence type="ECO:0000313" key="5">
    <source>
        <dbReference type="Proteomes" id="UP000812966"/>
    </source>
</evidence>
<keyword evidence="1" id="KW-0808">Transferase</keyword>
<evidence type="ECO:0000256" key="2">
    <source>
        <dbReference type="ARBA" id="ARBA00023315"/>
    </source>
</evidence>
<protein>
    <submittedName>
        <fullName evidence="4">Uncharacterized protein</fullName>
    </submittedName>
</protein>